<feature type="non-terminal residue" evidence="1">
    <location>
        <position position="1"/>
    </location>
</feature>
<dbReference type="AlphaFoldDB" id="A0A7K3NRV1"/>
<sequence length="414" mass="42802">PPEKAPSPGPAPARLVVVFLRGGVDALSVLPPAENDFYRLARPTTALAPTGRPGGVVSLSSGLGLHPALAPLAEDFQAGHLAFVQGVGLSEAVLDHATAQKIMEAGVGGVSSLAAARDGGWMARLALELAPRPAGTKAPPDTTVRAVFATPRRPLILSGKARSVNLPPGRYVYPMDAATLPDVTELDAALAKSYGAKGVPAALARSFREGASFRRSRLAALAREMDASRSGDPPVSLFPGLAGKLAAQMTRQPELSLAFLAFGGFDSHVRQGAAVGRLAEALAHTAKGLRVLAEGLASGMERTVVAVISEFGRSLAENGTGGTDNGHGGLTWLLGGPVVGGRLYGQPPVLAGRRLYREHLLPVTMDYRLPLAAVLRGHLGLSEEAVKRVFPGFSPDASLMGLIRARPDAAVSPP</sequence>
<dbReference type="EMBL" id="JAAGRQ010000164">
    <property type="protein sequence ID" value="NDY58924.1"/>
    <property type="molecule type" value="Genomic_DNA"/>
</dbReference>
<name>A0A7K3NRV1_9BACT</name>
<organism evidence="1 2">
    <name type="scientific">Desulfolutivibrio sulfodismutans</name>
    <dbReference type="NCBI Taxonomy" id="63561"/>
    <lineage>
        <taxon>Bacteria</taxon>
        <taxon>Pseudomonadati</taxon>
        <taxon>Thermodesulfobacteriota</taxon>
        <taxon>Desulfovibrionia</taxon>
        <taxon>Desulfovibrionales</taxon>
        <taxon>Desulfovibrionaceae</taxon>
        <taxon>Desulfolutivibrio</taxon>
    </lineage>
</organism>
<accession>A0A7K3NRV1</accession>
<dbReference type="Pfam" id="PF07394">
    <property type="entry name" value="DUF1501"/>
    <property type="match status" value="1"/>
</dbReference>
<dbReference type="RefSeq" id="WP_163303983.1">
    <property type="nucleotide sequence ID" value="NZ_JAAGRQ010000164.1"/>
</dbReference>
<proteinExistence type="predicted"/>
<reference evidence="1 2" key="1">
    <citation type="submission" date="2020-02" db="EMBL/GenBank/DDBJ databases">
        <title>Comparative genomics of sulfur disproportionating microorganisms.</title>
        <authorList>
            <person name="Ward L.M."/>
            <person name="Bertran E."/>
            <person name="Johnston D.T."/>
        </authorList>
    </citation>
    <scope>NUCLEOTIDE SEQUENCE [LARGE SCALE GENOMIC DNA]</scope>
    <source>
        <strain evidence="1 2">DSM 3696</strain>
    </source>
</reference>
<protein>
    <submittedName>
        <fullName evidence="1">DUF1501 domain-containing protein</fullName>
    </submittedName>
</protein>
<keyword evidence="2" id="KW-1185">Reference proteome</keyword>
<comment type="caution">
    <text evidence="1">The sequence shown here is derived from an EMBL/GenBank/DDBJ whole genome shotgun (WGS) entry which is preliminary data.</text>
</comment>
<evidence type="ECO:0000313" key="1">
    <source>
        <dbReference type="EMBL" id="NDY58924.1"/>
    </source>
</evidence>
<dbReference type="Proteomes" id="UP000469724">
    <property type="component" value="Unassembled WGS sequence"/>
</dbReference>
<dbReference type="InterPro" id="IPR010869">
    <property type="entry name" value="DUF1501"/>
</dbReference>
<evidence type="ECO:0000313" key="2">
    <source>
        <dbReference type="Proteomes" id="UP000469724"/>
    </source>
</evidence>
<gene>
    <name evidence="1" type="ORF">G3N56_19485</name>
</gene>